<proteinExistence type="predicted"/>
<dbReference type="PANTHER" id="PTHR11669">
    <property type="entry name" value="REPLICATION FACTOR C / DNA POLYMERASE III GAMMA-TAU SUBUNIT"/>
    <property type="match status" value="1"/>
</dbReference>
<dbReference type="OrthoDB" id="9811073at2"/>
<dbReference type="GO" id="GO:0006261">
    <property type="term" value="P:DNA-templated DNA replication"/>
    <property type="evidence" value="ECO:0007669"/>
    <property type="project" value="TreeGrafter"/>
</dbReference>
<dbReference type="RefSeq" id="WP_119515678.1">
    <property type="nucleotide sequence ID" value="NZ_NQYH01000002.1"/>
</dbReference>
<dbReference type="AlphaFoldDB" id="A0A3A1YW88"/>
<dbReference type="Gene3D" id="3.40.50.300">
    <property type="entry name" value="P-loop containing nucleotide triphosphate hydrolases"/>
    <property type="match status" value="1"/>
</dbReference>
<dbReference type="InterPro" id="IPR004622">
    <property type="entry name" value="DNA_pol_HolB"/>
</dbReference>
<comment type="caution">
    <text evidence="1">The sequence shown here is derived from an EMBL/GenBank/DDBJ whole genome shotgun (WGS) entry which is preliminary data.</text>
</comment>
<accession>A0A3A1YW88</accession>
<dbReference type="GO" id="GO:0008408">
    <property type="term" value="F:3'-5' exonuclease activity"/>
    <property type="evidence" value="ECO:0007669"/>
    <property type="project" value="InterPro"/>
</dbReference>
<reference evidence="1 2" key="1">
    <citation type="submission" date="2017-08" db="EMBL/GenBank/DDBJ databases">
        <title>Pusillimonas indicus sp. nov., a member of the family Alcaligenaceae isolated from surface seawater.</title>
        <authorList>
            <person name="Li J."/>
        </authorList>
    </citation>
    <scope>NUCLEOTIDE SEQUENCE [LARGE SCALE GENOMIC DNA]</scope>
    <source>
        <strain evidence="1 2">L52-1-41</strain>
    </source>
</reference>
<dbReference type="Pfam" id="PF13177">
    <property type="entry name" value="DNA_pol3_delta2"/>
    <property type="match status" value="1"/>
</dbReference>
<dbReference type="EMBL" id="NQYH01000002">
    <property type="protein sequence ID" value="RIY41816.1"/>
    <property type="molecule type" value="Genomic_DNA"/>
</dbReference>
<dbReference type="GO" id="GO:0003887">
    <property type="term" value="F:DNA-directed DNA polymerase activity"/>
    <property type="evidence" value="ECO:0007669"/>
    <property type="project" value="InterPro"/>
</dbReference>
<dbReference type="PANTHER" id="PTHR11669:SF8">
    <property type="entry name" value="DNA POLYMERASE III SUBUNIT DELTA"/>
    <property type="match status" value="1"/>
</dbReference>
<gene>
    <name evidence="1" type="primary">holB</name>
    <name evidence="1" type="ORF">CJP73_05075</name>
</gene>
<organism evidence="1 2">
    <name type="scientific">Neopusillimonas maritima</name>
    <dbReference type="NCBI Taxonomy" id="2026239"/>
    <lineage>
        <taxon>Bacteria</taxon>
        <taxon>Pseudomonadati</taxon>
        <taxon>Pseudomonadota</taxon>
        <taxon>Betaproteobacteria</taxon>
        <taxon>Burkholderiales</taxon>
        <taxon>Alcaligenaceae</taxon>
        <taxon>Neopusillimonas</taxon>
    </lineage>
</organism>
<dbReference type="Proteomes" id="UP000266206">
    <property type="component" value="Unassembled WGS sequence"/>
</dbReference>
<dbReference type="GO" id="GO:0009360">
    <property type="term" value="C:DNA polymerase III complex"/>
    <property type="evidence" value="ECO:0007669"/>
    <property type="project" value="TreeGrafter"/>
</dbReference>
<protein>
    <submittedName>
        <fullName evidence="1">DNA polymerase III subunit delta</fullName>
    </submittedName>
</protein>
<evidence type="ECO:0000313" key="2">
    <source>
        <dbReference type="Proteomes" id="UP000266206"/>
    </source>
</evidence>
<name>A0A3A1YW88_9BURK</name>
<dbReference type="NCBIfam" id="TIGR00678">
    <property type="entry name" value="holB"/>
    <property type="match status" value="1"/>
</dbReference>
<dbReference type="InterPro" id="IPR050238">
    <property type="entry name" value="DNA_Rep/Repair_Clamp_Loader"/>
</dbReference>
<evidence type="ECO:0000313" key="1">
    <source>
        <dbReference type="EMBL" id="RIY41816.1"/>
    </source>
</evidence>
<dbReference type="SUPFAM" id="SSF52540">
    <property type="entry name" value="P-loop containing nucleoside triphosphate hydrolases"/>
    <property type="match status" value="1"/>
</dbReference>
<sequence>MALPQFLPWQKEMARTWLAGRNNFAHAWLIHGLAGIGKQQFALAAAAALLCESPQEQMACGRCSACQWVAAGSHPDLRRIRPDAVAALEGDETEDDAATPKKSLSREIRVEQLRQLHHWFNTATHRGGFRVAVLYPAESLNMISANAMLKVLEEPPQGTVFLLVSDTPDRLLPTLVSRCRRFPLSVPAPETAQKWLQQQGLAEPHSWLAAAGGAPLKALALSAESDTACPVWLRALVVGLTQDKEADPGGVADALEKQPVTVWVDALQRWWLDLMLVAQDGEPRYYPELTTFTRQIASRVSASTMAEMARWLVQQKAVSTHPLSTKLFIQTALQRVLLACQSAG</sequence>
<dbReference type="InterPro" id="IPR027417">
    <property type="entry name" value="P-loop_NTPase"/>
</dbReference>